<comment type="caution">
    <text evidence="1">The sequence shown here is derived from an EMBL/GenBank/DDBJ whole genome shotgun (WGS) entry which is preliminary data.</text>
</comment>
<keyword evidence="2" id="KW-1185">Reference proteome</keyword>
<reference evidence="1 2" key="2">
    <citation type="journal article" date="2022" name="Mol. Ecol. Resour.">
        <title>The genomes of chicory, endive, great burdock and yacon provide insights into Asteraceae paleo-polyploidization history and plant inulin production.</title>
        <authorList>
            <person name="Fan W."/>
            <person name="Wang S."/>
            <person name="Wang H."/>
            <person name="Wang A."/>
            <person name="Jiang F."/>
            <person name="Liu H."/>
            <person name="Zhao H."/>
            <person name="Xu D."/>
            <person name="Zhang Y."/>
        </authorList>
    </citation>
    <scope>NUCLEOTIDE SEQUENCE [LARGE SCALE GENOMIC DNA]</scope>
    <source>
        <strain evidence="2">cv. Yunnan</strain>
        <tissue evidence="1">Leaves</tissue>
    </source>
</reference>
<reference evidence="2" key="1">
    <citation type="journal article" date="2022" name="Mol. Ecol. Resour.">
        <title>The genomes of chicory, endive, great burdock and yacon provide insights into Asteraceae palaeo-polyploidization history and plant inulin production.</title>
        <authorList>
            <person name="Fan W."/>
            <person name="Wang S."/>
            <person name="Wang H."/>
            <person name="Wang A."/>
            <person name="Jiang F."/>
            <person name="Liu H."/>
            <person name="Zhao H."/>
            <person name="Xu D."/>
            <person name="Zhang Y."/>
        </authorList>
    </citation>
    <scope>NUCLEOTIDE SEQUENCE [LARGE SCALE GENOMIC DNA]</scope>
    <source>
        <strain evidence="2">cv. Yunnan</strain>
    </source>
</reference>
<protein>
    <submittedName>
        <fullName evidence="1">Uncharacterized protein</fullName>
    </submittedName>
</protein>
<proteinExistence type="predicted"/>
<sequence>MNRHKRGSNRRLLNLFGTHPITPIIKAEKMNNASTGSGSAIPLVSVHHNHHHQQQNYTVVLIGPPPPPPPLPPPNLPSSDLFEGRREDYIRFGVPLYEAAIKGDWKAAKRILETQPDLIRFAITENYNTLLHIAASAESTKAVEEFVINLVDLMEKNDLELQNKNYNTALSLAAAAGNVKTAMIMVKKNPIVIEIPGNNRMMPLYLAAVFAKPEMVRYLYGLSKKMTGDFWSHENQGWVLQQCVEADIFEDSCIQRNKTTYFLQNHQVIFCSISCEGKAR</sequence>
<dbReference type="Proteomes" id="UP001056120">
    <property type="component" value="Linkage Group LG27"/>
</dbReference>
<gene>
    <name evidence="1" type="ORF">L1987_80854</name>
</gene>
<name>A0ACB8YPG6_9ASTR</name>
<evidence type="ECO:0000313" key="2">
    <source>
        <dbReference type="Proteomes" id="UP001056120"/>
    </source>
</evidence>
<accession>A0ACB8YPG6</accession>
<evidence type="ECO:0000313" key="1">
    <source>
        <dbReference type="EMBL" id="KAI3687162.1"/>
    </source>
</evidence>
<organism evidence="1 2">
    <name type="scientific">Smallanthus sonchifolius</name>
    <dbReference type="NCBI Taxonomy" id="185202"/>
    <lineage>
        <taxon>Eukaryota</taxon>
        <taxon>Viridiplantae</taxon>
        <taxon>Streptophyta</taxon>
        <taxon>Embryophyta</taxon>
        <taxon>Tracheophyta</taxon>
        <taxon>Spermatophyta</taxon>
        <taxon>Magnoliopsida</taxon>
        <taxon>eudicotyledons</taxon>
        <taxon>Gunneridae</taxon>
        <taxon>Pentapetalae</taxon>
        <taxon>asterids</taxon>
        <taxon>campanulids</taxon>
        <taxon>Asterales</taxon>
        <taxon>Asteraceae</taxon>
        <taxon>Asteroideae</taxon>
        <taxon>Heliantheae alliance</taxon>
        <taxon>Millerieae</taxon>
        <taxon>Smallanthus</taxon>
    </lineage>
</organism>
<dbReference type="EMBL" id="CM042044">
    <property type="protein sequence ID" value="KAI3687162.1"/>
    <property type="molecule type" value="Genomic_DNA"/>
</dbReference>